<dbReference type="AlphaFoldDB" id="A0AAN5Z1M5"/>
<accession>A0AAN5Z1M5</accession>
<keyword evidence="2" id="KW-1185">Reference proteome</keyword>
<dbReference type="EMBL" id="JAAMOD010000497">
    <property type="protein sequence ID" value="KAF5228167.1"/>
    <property type="molecule type" value="Genomic_DNA"/>
</dbReference>
<dbReference type="PANTHER" id="PTHR38797:SF7">
    <property type="entry name" value="TRANSCRIPTION FACTOR DOMAIN-CONTAINING PROTEIN"/>
    <property type="match status" value="1"/>
</dbReference>
<evidence type="ECO:0000313" key="1">
    <source>
        <dbReference type="EMBL" id="KAF5228167.1"/>
    </source>
</evidence>
<protein>
    <submittedName>
        <fullName evidence="1">Uncharacterized protein</fullName>
    </submittedName>
</protein>
<proteinExistence type="predicted"/>
<gene>
    <name evidence="1" type="ORF">FAUST_11286</name>
</gene>
<dbReference type="InterPro" id="IPR053204">
    <property type="entry name" value="Oxopyrrolidines_Biosynth-assoc"/>
</dbReference>
<evidence type="ECO:0000313" key="2">
    <source>
        <dbReference type="Proteomes" id="UP000537989"/>
    </source>
</evidence>
<organism evidence="1 2">
    <name type="scientific">Fusarium austroamericanum</name>
    <dbReference type="NCBI Taxonomy" id="282268"/>
    <lineage>
        <taxon>Eukaryota</taxon>
        <taxon>Fungi</taxon>
        <taxon>Dikarya</taxon>
        <taxon>Ascomycota</taxon>
        <taxon>Pezizomycotina</taxon>
        <taxon>Sordariomycetes</taxon>
        <taxon>Hypocreomycetidae</taxon>
        <taxon>Hypocreales</taxon>
        <taxon>Nectriaceae</taxon>
        <taxon>Fusarium</taxon>
    </lineage>
</organism>
<dbReference type="Proteomes" id="UP000537989">
    <property type="component" value="Unassembled WGS sequence"/>
</dbReference>
<comment type="caution">
    <text evidence="1">The sequence shown here is derived from an EMBL/GenBank/DDBJ whole genome shotgun (WGS) entry which is preliminary data.</text>
</comment>
<reference evidence="1 2" key="1">
    <citation type="submission" date="2020-02" db="EMBL/GenBank/DDBJ databases">
        <title>Identification and distribution of gene clusters putatively required for synthesis of sphingolipid metabolism inhibitors in phylogenetically diverse species of the filamentous fungus Fusarium.</title>
        <authorList>
            <person name="Kim H.-S."/>
            <person name="Busman M."/>
            <person name="Brown D.W."/>
            <person name="Divon H."/>
            <person name="Uhlig S."/>
            <person name="Proctor R.H."/>
        </authorList>
    </citation>
    <scope>NUCLEOTIDE SEQUENCE [LARGE SCALE GENOMIC DNA]</scope>
    <source>
        <strain evidence="1 2">NRRL 2903</strain>
    </source>
</reference>
<name>A0AAN5Z1M5_FUSAU</name>
<sequence length="326" mass="37158">MLLEEEDVRQSVARGELAEVRGMAFHNRTWIINHRFCSVGDGVDTLEGYVHTIWHTYYLLSRHAACESFDHDRLVLDILRIQGLGVLTRPASGLYGVDVARTADGLLWTDLPFLVTDMTKFWVDNCATLSGHERHNFASFLAKLASTRVSRDKLCQIALITLRSTFEDDRRDLGSVNESDEEDQKREMKDLTIAQLLPSALVWMKEAGHMLVELSDKFWSDCSSSAGKGGTLFVQSELGNRCPNGFTPWRWMFWLKRLHEICDQAKEADETCLKEYADDAIEQMVKKVEERNSEILRAYKDDSQDGSHLSCLRPLVKGLGRHDNDT</sequence>
<dbReference type="Pfam" id="PF12311">
    <property type="entry name" value="DUF3632"/>
    <property type="match status" value="1"/>
</dbReference>
<dbReference type="PANTHER" id="PTHR38797">
    <property type="entry name" value="NUCLEAR PORE COMPLEX PROTEIN NUP85-RELATED"/>
    <property type="match status" value="1"/>
</dbReference>
<dbReference type="InterPro" id="IPR022085">
    <property type="entry name" value="OpdG"/>
</dbReference>